<dbReference type="Pfam" id="PF00116">
    <property type="entry name" value="COX2"/>
    <property type="match status" value="1"/>
</dbReference>
<evidence type="ECO:0000313" key="6">
    <source>
        <dbReference type="EMBL" id="QCC51664.1"/>
    </source>
</evidence>
<dbReference type="InterPro" id="IPR008972">
    <property type="entry name" value="Cupredoxin"/>
</dbReference>
<dbReference type="Gene3D" id="2.60.40.420">
    <property type="entry name" value="Cupredoxins - blue copper proteins"/>
    <property type="match status" value="1"/>
</dbReference>
<dbReference type="GO" id="GO:0004129">
    <property type="term" value="F:cytochrome-c oxidase activity"/>
    <property type="evidence" value="ECO:0007669"/>
    <property type="project" value="InterPro"/>
</dbReference>
<dbReference type="PANTHER" id="PTHR42838:SF2">
    <property type="entry name" value="NITROUS-OXIDE REDUCTASE"/>
    <property type="match status" value="1"/>
</dbReference>
<protein>
    <submittedName>
        <fullName evidence="6">Cytochrome C oxidase subunit II</fullName>
    </submittedName>
</protein>
<evidence type="ECO:0000256" key="1">
    <source>
        <dbReference type="ARBA" id="ARBA00004196"/>
    </source>
</evidence>
<evidence type="ECO:0000256" key="3">
    <source>
        <dbReference type="ARBA" id="ARBA00023008"/>
    </source>
</evidence>
<dbReference type="InterPro" id="IPR051403">
    <property type="entry name" value="NosZ/Cyto_c_oxidase_sub2"/>
</dbReference>
<keyword evidence="2" id="KW-0479">Metal-binding</keyword>
<dbReference type="GO" id="GO:0016020">
    <property type="term" value="C:membrane"/>
    <property type="evidence" value="ECO:0007669"/>
    <property type="project" value="InterPro"/>
</dbReference>
<evidence type="ECO:0000313" key="7">
    <source>
        <dbReference type="Proteomes" id="UP000296706"/>
    </source>
</evidence>
<organism evidence="6 7">
    <name type="scientific">Halapricum salinum</name>
    <dbReference type="NCBI Taxonomy" id="1457250"/>
    <lineage>
        <taxon>Archaea</taxon>
        <taxon>Methanobacteriati</taxon>
        <taxon>Methanobacteriota</taxon>
        <taxon>Stenosarchaea group</taxon>
        <taxon>Halobacteria</taxon>
        <taxon>Halobacteriales</taxon>
        <taxon>Haloarculaceae</taxon>
        <taxon>Halapricum</taxon>
    </lineage>
</organism>
<keyword evidence="4" id="KW-0472">Membrane</keyword>
<dbReference type="KEGG" id="hsn:DV733_10645"/>
<keyword evidence="7" id="KW-1185">Reference proteome</keyword>
<dbReference type="InterPro" id="IPR002429">
    <property type="entry name" value="CcO_II-like_C"/>
</dbReference>
<evidence type="ECO:0000256" key="2">
    <source>
        <dbReference type="ARBA" id="ARBA00022723"/>
    </source>
</evidence>
<dbReference type="PROSITE" id="PS00078">
    <property type="entry name" value="COX2"/>
    <property type="match status" value="1"/>
</dbReference>
<keyword evidence="4" id="KW-1133">Transmembrane helix</keyword>
<keyword evidence="3" id="KW-0186">Copper</keyword>
<evidence type="ECO:0000259" key="5">
    <source>
        <dbReference type="PROSITE" id="PS50857"/>
    </source>
</evidence>
<dbReference type="OrthoDB" id="27522at2157"/>
<sequence length="166" mass="17961">MHIHDYEKLWLGLSLVMIVGFIATVTYGAVGAGVEMIDDSGDTVDPNSLADHPEFGDPGVEQVGPNEYDVHVIARQFVFQPDPIVVPANSTVTFYVTSADVTHGFEVVGTNANAMVIPGEVAELTVEVNEPNEYGIICHEYCGSGHHDMEGLLRVVPEDEYDGGDR</sequence>
<dbReference type="Gene3D" id="1.20.1070.10">
    <property type="entry name" value="Rhodopsin 7-helix transmembrane proteins"/>
    <property type="match status" value="1"/>
</dbReference>
<dbReference type="RefSeq" id="WP_049994722.1">
    <property type="nucleotide sequence ID" value="NZ_CP031310.1"/>
</dbReference>
<proteinExistence type="predicted"/>
<dbReference type="Proteomes" id="UP000296706">
    <property type="component" value="Chromosome"/>
</dbReference>
<gene>
    <name evidence="6" type="ORF">DV733_10645</name>
</gene>
<name>A0A4D6HC58_9EURY</name>
<feature type="transmembrane region" description="Helical" evidence="4">
    <location>
        <begin position="9"/>
        <end position="30"/>
    </location>
</feature>
<feature type="domain" description="Cytochrome oxidase subunit II copper A binding" evidence="5">
    <location>
        <begin position="65"/>
        <end position="166"/>
    </location>
</feature>
<dbReference type="SUPFAM" id="SSF49503">
    <property type="entry name" value="Cupredoxins"/>
    <property type="match status" value="1"/>
</dbReference>
<dbReference type="STRING" id="1457250.GCA_000755225_00767"/>
<dbReference type="CDD" id="cd13913">
    <property type="entry name" value="ba3_CcO_II_C"/>
    <property type="match status" value="1"/>
</dbReference>
<dbReference type="InterPro" id="IPR001505">
    <property type="entry name" value="Copper_CuA"/>
</dbReference>
<dbReference type="GeneID" id="39848326"/>
<dbReference type="GO" id="GO:0005507">
    <property type="term" value="F:copper ion binding"/>
    <property type="evidence" value="ECO:0007669"/>
    <property type="project" value="InterPro"/>
</dbReference>
<dbReference type="EMBL" id="CP031310">
    <property type="protein sequence ID" value="QCC51664.1"/>
    <property type="molecule type" value="Genomic_DNA"/>
</dbReference>
<keyword evidence="4" id="KW-0812">Transmembrane</keyword>
<reference evidence="6 7" key="1">
    <citation type="journal article" date="2019" name="Nat. Commun.">
        <title>A new type of DNA phosphorothioation-based antiviral system in archaea.</title>
        <authorList>
            <person name="Xiong L."/>
            <person name="Liu S."/>
            <person name="Chen S."/>
            <person name="Xiao Y."/>
            <person name="Zhu B."/>
            <person name="Gao Y."/>
            <person name="Zhang Y."/>
            <person name="Chen B."/>
            <person name="Luo J."/>
            <person name="Deng Z."/>
            <person name="Chen X."/>
            <person name="Wang L."/>
            <person name="Chen S."/>
        </authorList>
    </citation>
    <scope>NUCLEOTIDE SEQUENCE [LARGE SCALE GENOMIC DNA]</scope>
    <source>
        <strain evidence="6 7">CBA1105</strain>
    </source>
</reference>
<dbReference type="PANTHER" id="PTHR42838">
    <property type="entry name" value="CYTOCHROME C OXIDASE SUBUNIT II"/>
    <property type="match status" value="1"/>
</dbReference>
<accession>A0A4D6HC58</accession>
<dbReference type="InterPro" id="IPR034214">
    <property type="entry name" value="Ba3_CcO_II_C"/>
</dbReference>
<evidence type="ECO:0000256" key="4">
    <source>
        <dbReference type="SAM" id="Phobius"/>
    </source>
</evidence>
<comment type="subcellular location">
    <subcellularLocation>
        <location evidence="1">Cell envelope</location>
    </subcellularLocation>
</comment>
<dbReference type="PROSITE" id="PS50857">
    <property type="entry name" value="COX2_CUA"/>
    <property type="match status" value="1"/>
</dbReference>
<dbReference type="AlphaFoldDB" id="A0A4D6HC58"/>